<name>A0A397NK08_9SPHN</name>
<feature type="transmembrane region" description="Helical" evidence="6">
    <location>
        <begin position="106"/>
        <end position="124"/>
    </location>
</feature>
<keyword evidence="3 6" id="KW-0812">Transmembrane</keyword>
<proteinExistence type="inferred from homology"/>
<gene>
    <name evidence="7" type="ORF">DFR49_3962</name>
</gene>
<keyword evidence="4 6" id="KW-1133">Transmembrane helix</keyword>
<feature type="transmembrane region" description="Helical" evidence="6">
    <location>
        <begin position="75"/>
        <end position="94"/>
    </location>
</feature>
<comment type="caution">
    <text evidence="7">The sequence shown here is derived from an EMBL/GenBank/DDBJ whole genome shotgun (WGS) entry which is preliminary data.</text>
</comment>
<evidence type="ECO:0000256" key="5">
    <source>
        <dbReference type="ARBA" id="ARBA00023136"/>
    </source>
</evidence>
<dbReference type="PANTHER" id="PTHR31885:SF6">
    <property type="entry name" value="GH04784P"/>
    <property type="match status" value="1"/>
</dbReference>
<evidence type="ECO:0000256" key="6">
    <source>
        <dbReference type="SAM" id="Phobius"/>
    </source>
</evidence>
<dbReference type="GO" id="GO:0016787">
    <property type="term" value="F:hydrolase activity"/>
    <property type="evidence" value="ECO:0007669"/>
    <property type="project" value="TreeGrafter"/>
</dbReference>
<evidence type="ECO:0000256" key="4">
    <source>
        <dbReference type="ARBA" id="ARBA00022989"/>
    </source>
</evidence>
<keyword evidence="8" id="KW-1185">Reference proteome</keyword>
<protein>
    <submittedName>
        <fullName evidence="7">Putative membrane protein YhhN</fullName>
    </submittedName>
</protein>
<dbReference type="GO" id="GO:0016020">
    <property type="term" value="C:membrane"/>
    <property type="evidence" value="ECO:0007669"/>
    <property type="project" value="UniProtKB-SubCell"/>
</dbReference>
<feature type="transmembrane region" description="Helical" evidence="6">
    <location>
        <begin position="130"/>
        <end position="148"/>
    </location>
</feature>
<dbReference type="InterPro" id="IPR012506">
    <property type="entry name" value="TMEM86B-like"/>
</dbReference>
<evidence type="ECO:0000256" key="1">
    <source>
        <dbReference type="ARBA" id="ARBA00004141"/>
    </source>
</evidence>
<dbReference type="Proteomes" id="UP000266568">
    <property type="component" value="Unassembled WGS sequence"/>
</dbReference>
<evidence type="ECO:0000313" key="8">
    <source>
        <dbReference type="Proteomes" id="UP000266568"/>
    </source>
</evidence>
<sequence length="214" mass="22095">MRGLLWAALVAGGSFCLAAWLGWNGPAMIAWKGAGVALLAAWAASEARGLDGWLIAIVLALGAAGDVLLEAVGMIAGAAAFLAGHLVAIGLYLRHRRAALTPSQRALGWLVAPATVAISVALVWRGDDVVAVGIYAAILGLMAAMAWTSRFPRYRTGIGAMLFVASDLLIFARFGPLAGSFVPTLLVWPLYFAGQALIAVGVVRTLAADSARDG</sequence>
<dbReference type="RefSeq" id="WP_119037392.1">
    <property type="nucleotide sequence ID" value="NZ_QXDC01000005.1"/>
</dbReference>
<feature type="transmembrane region" description="Helical" evidence="6">
    <location>
        <begin position="160"/>
        <end position="182"/>
    </location>
</feature>
<evidence type="ECO:0000313" key="7">
    <source>
        <dbReference type="EMBL" id="RIA36678.1"/>
    </source>
</evidence>
<accession>A0A397NK08</accession>
<evidence type="ECO:0000256" key="3">
    <source>
        <dbReference type="ARBA" id="ARBA00022692"/>
    </source>
</evidence>
<comment type="subcellular location">
    <subcellularLocation>
        <location evidence="1">Membrane</location>
        <topology evidence="1">Multi-pass membrane protein</topology>
    </subcellularLocation>
</comment>
<dbReference type="EMBL" id="QXDC01000005">
    <property type="protein sequence ID" value="RIA36678.1"/>
    <property type="molecule type" value="Genomic_DNA"/>
</dbReference>
<dbReference type="Pfam" id="PF07947">
    <property type="entry name" value="YhhN"/>
    <property type="match status" value="1"/>
</dbReference>
<feature type="transmembrane region" description="Helical" evidence="6">
    <location>
        <begin position="188"/>
        <end position="207"/>
    </location>
</feature>
<dbReference type="PANTHER" id="PTHR31885">
    <property type="entry name" value="GH04784P"/>
    <property type="match status" value="1"/>
</dbReference>
<comment type="similarity">
    <text evidence="2">Belongs to the TMEM86 family.</text>
</comment>
<dbReference type="AlphaFoldDB" id="A0A397NK08"/>
<organism evidence="7 8">
    <name type="scientific">Hephaestia caeni</name>
    <dbReference type="NCBI Taxonomy" id="645617"/>
    <lineage>
        <taxon>Bacteria</taxon>
        <taxon>Pseudomonadati</taxon>
        <taxon>Pseudomonadota</taxon>
        <taxon>Alphaproteobacteria</taxon>
        <taxon>Sphingomonadales</taxon>
        <taxon>Sphingomonadaceae</taxon>
        <taxon>Hephaestia</taxon>
    </lineage>
</organism>
<dbReference type="OrthoDB" id="7390032at2"/>
<keyword evidence="5 6" id="KW-0472">Membrane</keyword>
<evidence type="ECO:0000256" key="2">
    <source>
        <dbReference type="ARBA" id="ARBA00007375"/>
    </source>
</evidence>
<reference evidence="7 8" key="1">
    <citation type="submission" date="2018-08" db="EMBL/GenBank/DDBJ databases">
        <title>Genomic Encyclopedia of Type Strains, Phase IV (KMG-IV): sequencing the most valuable type-strain genomes for metagenomic binning, comparative biology and taxonomic classification.</title>
        <authorList>
            <person name="Goeker M."/>
        </authorList>
    </citation>
    <scope>NUCLEOTIDE SEQUENCE [LARGE SCALE GENOMIC DNA]</scope>
    <source>
        <strain evidence="7 8">DSM 25527</strain>
    </source>
</reference>